<gene>
    <name evidence="4" type="ORF">RSSM_06433</name>
</gene>
<dbReference type="RefSeq" id="WP_008688383.1">
    <property type="nucleotide sequence ID" value="NZ_ANOH01000446.1"/>
</dbReference>
<dbReference type="OrthoDB" id="9782395at2"/>
<proteinExistence type="predicted"/>
<dbReference type="PANTHER" id="PTHR30336:SF4">
    <property type="entry name" value="ENVELOPE BIOGENESIS FACTOR ELYC"/>
    <property type="match status" value="1"/>
</dbReference>
<dbReference type="PANTHER" id="PTHR30336">
    <property type="entry name" value="INNER MEMBRANE PROTEIN, PROBABLE PERMEASE"/>
    <property type="match status" value="1"/>
</dbReference>
<dbReference type="InterPro" id="IPR003848">
    <property type="entry name" value="DUF218"/>
</dbReference>
<dbReference type="GO" id="GO:0005886">
    <property type="term" value="C:plasma membrane"/>
    <property type="evidence" value="ECO:0007669"/>
    <property type="project" value="TreeGrafter"/>
</dbReference>
<evidence type="ECO:0000256" key="1">
    <source>
        <dbReference type="SAM" id="MobiDB-lite"/>
    </source>
</evidence>
<keyword evidence="2" id="KW-0812">Transmembrane</keyword>
<evidence type="ECO:0000256" key="2">
    <source>
        <dbReference type="SAM" id="Phobius"/>
    </source>
</evidence>
<dbReference type="CDD" id="cd06259">
    <property type="entry name" value="YdcF-like"/>
    <property type="match status" value="1"/>
</dbReference>
<keyword evidence="2" id="KW-0472">Membrane</keyword>
<feature type="region of interest" description="Disordered" evidence="1">
    <location>
        <begin position="1"/>
        <end position="30"/>
    </location>
</feature>
<feature type="transmembrane region" description="Helical" evidence="2">
    <location>
        <begin position="41"/>
        <end position="62"/>
    </location>
</feature>
<evidence type="ECO:0000313" key="5">
    <source>
        <dbReference type="Proteomes" id="UP000011885"/>
    </source>
</evidence>
<keyword evidence="2" id="KW-1133">Transmembrane helix</keyword>
<protein>
    <submittedName>
        <fullName evidence="4">Membrane protein containing DUF218</fullName>
    </submittedName>
</protein>
<name>M5TSH3_9BACT</name>
<keyword evidence="5" id="KW-1185">Reference proteome</keyword>
<dbReference type="PATRIC" id="fig|1263870.3.peg.6816"/>
<reference evidence="4 5" key="1">
    <citation type="journal article" date="2013" name="Mar. Genomics">
        <title>Expression of sulfatases in Rhodopirellula baltica and the diversity of sulfatases in the genus Rhodopirellula.</title>
        <authorList>
            <person name="Wegner C.E."/>
            <person name="Richter-Heitmann T."/>
            <person name="Klindworth A."/>
            <person name="Klockow C."/>
            <person name="Richter M."/>
            <person name="Achstetter T."/>
            <person name="Glockner F.O."/>
            <person name="Harder J."/>
        </authorList>
    </citation>
    <scope>NUCLEOTIDE SEQUENCE [LARGE SCALE GENOMIC DNA]</scope>
    <source>
        <strain evidence="4 5">SM41</strain>
    </source>
</reference>
<comment type="caution">
    <text evidence="4">The sequence shown here is derived from an EMBL/GenBank/DDBJ whole genome shotgun (WGS) entry which is preliminary data.</text>
</comment>
<accession>M5TSH3</accession>
<dbReference type="GO" id="GO:0043164">
    <property type="term" value="P:Gram-negative-bacterium-type cell wall biogenesis"/>
    <property type="evidence" value="ECO:0007669"/>
    <property type="project" value="TreeGrafter"/>
</dbReference>
<evidence type="ECO:0000259" key="3">
    <source>
        <dbReference type="Pfam" id="PF02698"/>
    </source>
</evidence>
<dbReference type="GO" id="GO:0000270">
    <property type="term" value="P:peptidoglycan metabolic process"/>
    <property type="evidence" value="ECO:0007669"/>
    <property type="project" value="TreeGrafter"/>
</dbReference>
<dbReference type="Proteomes" id="UP000011885">
    <property type="component" value="Unassembled WGS sequence"/>
</dbReference>
<dbReference type="EMBL" id="ANOH01000446">
    <property type="protein sequence ID" value="EMI52142.1"/>
    <property type="molecule type" value="Genomic_DNA"/>
</dbReference>
<evidence type="ECO:0000313" key="4">
    <source>
        <dbReference type="EMBL" id="EMI52142.1"/>
    </source>
</evidence>
<dbReference type="InterPro" id="IPR051599">
    <property type="entry name" value="Cell_Envelope_Assoc"/>
</dbReference>
<organism evidence="4 5">
    <name type="scientific">Rhodopirellula sallentina SM41</name>
    <dbReference type="NCBI Taxonomy" id="1263870"/>
    <lineage>
        <taxon>Bacteria</taxon>
        <taxon>Pseudomonadati</taxon>
        <taxon>Planctomycetota</taxon>
        <taxon>Planctomycetia</taxon>
        <taxon>Pirellulales</taxon>
        <taxon>Pirellulaceae</taxon>
        <taxon>Rhodopirellula</taxon>
    </lineage>
</organism>
<dbReference type="AlphaFoldDB" id="M5TSH3"/>
<dbReference type="Pfam" id="PF02698">
    <property type="entry name" value="DUF218"/>
    <property type="match status" value="1"/>
</dbReference>
<feature type="transmembrane region" description="Helical" evidence="2">
    <location>
        <begin position="74"/>
        <end position="93"/>
    </location>
</feature>
<feature type="domain" description="DUF218" evidence="3">
    <location>
        <begin position="158"/>
        <end position="330"/>
    </location>
</feature>
<sequence length="338" mass="35969">MINASDAPTGPDVACESRDEDSSAGESPDGDLPAGEFSLRWLIGSIFLAGVLPASLVLACYFQQGFVPAGRCATLLVMPISLVWIGLLAVTIWNAGLGRFRSACIAFGFFTAWSILGNGSFNQALMSWVEAPLVASPHPEFERWTKLPAEYPGSLPIDAAVTLGGSASLVLDDFEEVNSEGERILSAAQAYHSGMTKTIITTGTSSDGIGNPSEVGRELLASLGVPDEAIFSIEGENTTQEMASLAAFLDSPPQEWLDRVGPNAREQPTIGVISSAFHIPRAIRLASNKGLDLIPLPCAYRNNRTERPFLASNLVPNADAHVLLGLSIKEIMAWVLGR</sequence>